<reference evidence="1 2" key="1">
    <citation type="submission" date="2020-07" db="EMBL/GenBank/DDBJ databases">
        <title>Sequencing the genomes of 1000 actinobacteria strains.</title>
        <authorList>
            <person name="Klenk H.-P."/>
        </authorList>
    </citation>
    <scope>NUCLEOTIDE SEQUENCE [LARGE SCALE GENOMIC DNA]</scope>
    <source>
        <strain evidence="1 2">DSM 26341</strain>
    </source>
</reference>
<accession>A0A7Z0D1U8</accession>
<evidence type="ECO:0000313" key="2">
    <source>
        <dbReference type="Proteomes" id="UP000539111"/>
    </source>
</evidence>
<dbReference type="Gene3D" id="3.30.1330.110">
    <property type="entry name" value="BB2672"/>
    <property type="match status" value="1"/>
</dbReference>
<protein>
    <recommendedName>
        <fullName evidence="3">Amino acid synthesis protein</fullName>
    </recommendedName>
</protein>
<dbReference type="SUPFAM" id="SSF160519">
    <property type="entry name" value="BB2672-like"/>
    <property type="match status" value="1"/>
</dbReference>
<dbReference type="AlphaFoldDB" id="A0A7Z0D1U8"/>
<evidence type="ECO:0008006" key="3">
    <source>
        <dbReference type="Google" id="ProtNLM"/>
    </source>
</evidence>
<organism evidence="1 2">
    <name type="scientific">Spelaeicoccus albus</name>
    <dbReference type="NCBI Taxonomy" id="1280376"/>
    <lineage>
        <taxon>Bacteria</taxon>
        <taxon>Bacillati</taxon>
        <taxon>Actinomycetota</taxon>
        <taxon>Actinomycetes</taxon>
        <taxon>Micrococcales</taxon>
        <taxon>Brevibacteriaceae</taxon>
        <taxon>Spelaeicoccus</taxon>
    </lineage>
</organism>
<sequence length="221" mass="23302">MKHGTNFDDIPILVSGAERRVGIRKIVFQQEEIIAECGLPAAQAARKATAAAVIVNPWRHRDVSKDAGDSLAEATEAIAPTLARALTSRLIDGLGGREAIQAFGKAAIVGVDGEIEHGSALIHTPYFGNLVREFLEGSSIICFADERAGAGTALTVPLWHKTKAATRDFYQTATVRVADGPRPDEIVIVAGASTGPRPRARIGDRTTDGAVTAAILQGDKS</sequence>
<dbReference type="Pfam" id="PF06684">
    <property type="entry name" value="AA_synth"/>
    <property type="match status" value="1"/>
</dbReference>
<keyword evidence="2" id="KW-1185">Reference proteome</keyword>
<proteinExistence type="predicted"/>
<dbReference type="InterPro" id="IPR035936">
    <property type="entry name" value="BB2672"/>
</dbReference>
<comment type="caution">
    <text evidence="1">The sequence shown here is derived from an EMBL/GenBank/DDBJ whole genome shotgun (WGS) entry which is preliminary data.</text>
</comment>
<dbReference type="RefSeq" id="WP_237248928.1">
    <property type="nucleotide sequence ID" value="NZ_JACBZP010000001.1"/>
</dbReference>
<name>A0A7Z0D1U8_9MICO</name>
<dbReference type="Proteomes" id="UP000539111">
    <property type="component" value="Unassembled WGS sequence"/>
</dbReference>
<gene>
    <name evidence="1" type="ORF">BJY26_001263</name>
</gene>
<dbReference type="EMBL" id="JACBZP010000001">
    <property type="protein sequence ID" value="NYI66957.1"/>
    <property type="molecule type" value="Genomic_DNA"/>
</dbReference>
<dbReference type="InterPro" id="IPR009569">
    <property type="entry name" value="AA_synth_put"/>
</dbReference>
<evidence type="ECO:0000313" key="1">
    <source>
        <dbReference type="EMBL" id="NYI66957.1"/>
    </source>
</evidence>